<organism evidence="1 2">
    <name type="scientific">Carnegiea gigantea</name>
    <dbReference type="NCBI Taxonomy" id="171969"/>
    <lineage>
        <taxon>Eukaryota</taxon>
        <taxon>Viridiplantae</taxon>
        <taxon>Streptophyta</taxon>
        <taxon>Embryophyta</taxon>
        <taxon>Tracheophyta</taxon>
        <taxon>Spermatophyta</taxon>
        <taxon>Magnoliopsida</taxon>
        <taxon>eudicotyledons</taxon>
        <taxon>Gunneridae</taxon>
        <taxon>Pentapetalae</taxon>
        <taxon>Caryophyllales</taxon>
        <taxon>Cactineae</taxon>
        <taxon>Cactaceae</taxon>
        <taxon>Cactoideae</taxon>
        <taxon>Echinocereeae</taxon>
        <taxon>Carnegiea</taxon>
    </lineage>
</organism>
<accession>A0A9Q1JLP5</accession>
<sequence>MRTSQPPPATTFEGFTQLTKRSAAKQPLLHTAGQTTLELGGLNWPNMLKDLKTFLHINKKPGVLGDFNAVLHKEDRRAGNASQDYEIREMADLMEYGNEIEWGLPFMDKQNNLEALINIHWYEIFDFTQNQYLTNELSDHTPMRIQFPTSPKPKVKFQFCEMWSKHPGLNKIVDSTIPLLLANPLNQLRTTMIKLKALLRKLHREKYAD</sequence>
<protein>
    <recommendedName>
        <fullName evidence="3">Endonuclease/exonuclease/phosphatase domain-containing protein</fullName>
    </recommendedName>
</protein>
<proteinExistence type="predicted"/>
<evidence type="ECO:0000313" key="1">
    <source>
        <dbReference type="EMBL" id="KAJ8425091.1"/>
    </source>
</evidence>
<name>A0A9Q1JLP5_9CARY</name>
<comment type="caution">
    <text evidence="1">The sequence shown here is derived from an EMBL/GenBank/DDBJ whole genome shotgun (WGS) entry which is preliminary data.</text>
</comment>
<gene>
    <name evidence="1" type="ORF">Cgig2_008802</name>
</gene>
<reference evidence="1" key="1">
    <citation type="submission" date="2022-04" db="EMBL/GenBank/DDBJ databases">
        <title>Carnegiea gigantea Genome sequencing and assembly v2.</title>
        <authorList>
            <person name="Copetti D."/>
            <person name="Sanderson M.J."/>
            <person name="Burquez A."/>
            <person name="Wojciechowski M.F."/>
        </authorList>
    </citation>
    <scope>NUCLEOTIDE SEQUENCE</scope>
    <source>
        <strain evidence="1">SGP5-SGP5p</strain>
        <tissue evidence="1">Aerial part</tissue>
    </source>
</reference>
<dbReference type="AlphaFoldDB" id="A0A9Q1JLP5"/>
<dbReference type="Proteomes" id="UP001153076">
    <property type="component" value="Unassembled WGS sequence"/>
</dbReference>
<dbReference type="OrthoDB" id="1935089at2759"/>
<evidence type="ECO:0008006" key="3">
    <source>
        <dbReference type="Google" id="ProtNLM"/>
    </source>
</evidence>
<dbReference type="EMBL" id="JAKOGI010001547">
    <property type="protein sequence ID" value="KAJ8425091.1"/>
    <property type="molecule type" value="Genomic_DNA"/>
</dbReference>
<evidence type="ECO:0000313" key="2">
    <source>
        <dbReference type="Proteomes" id="UP001153076"/>
    </source>
</evidence>
<keyword evidence="2" id="KW-1185">Reference proteome</keyword>